<accession>A0A0G0M3V2</accession>
<dbReference type="EMBL" id="LBWB01000033">
    <property type="protein sequence ID" value="KKQ98848.1"/>
    <property type="molecule type" value="Genomic_DNA"/>
</dbReference>
<evidence type="ECO:0000256" key="1">
    <source>
        <dbReference type="SAM" id="MobiDB-lite"/>
    </source>
</evidence>
<dbReference type="STRING" id="1618574.UT24_C0033G0003"/>
<reference evidence="2 3" key="1">
    <citation type="journal article" date="2015" name="Nature">
        <title>rRNA introns, odd ribosomes, and small enigmatic genomes across a large radiation of phyla.</title>
        <authorList>
            <person name="Brown C.T."/>
            <person name="Hug L.A."/>
            <person name="Thomas B.C."/>
            <person name="Sharon I."/>
            <person name="Castelle C.J."/>
            <person name="Singh A."/>
            <person name="Wilkins M.J."/>
            <person name="Williams K.H."/>
            <person name="Banfield J.F."/>
        </authorList>
    </citation>
    <scope>NUCLEOTIDE SEQUENCE [LARGE SCALE GENOMIC DNA]</scope>
</reference>
<gene>
    <name evidence="2" type="ORF">UT24_C0033G0003</name>
</gene>
<protein>
    <submittedName>
        <fullName evidence="2">Uncharacterized protein</fullName>
    </submittedName>
</protein>
<feature type="compositionally biased region" description="Basic and acidic residues" evidence="1">
    <location>
        <begin position="1"/>
        <end position="17"/>
    </location>
</feature>
<feature type="region of interest" description="Disordered" evidence="1">
    <location>
        <begin position="1"/>
        <end position="57"/>
    </location>
</feature>
<dbReference type="Proteomes" id="UP000033881">
    <property type="component" value="Unassembled WGS sequence"/>
</dbReference>
<organism evidence="2 3">
    <name type="scientific">Candidatus Woesebacteria bacterium GW2011_GWB1_39_12</name>
    <dbReference type="NCBI Taxonomy" id="1618574"/>
    <lineage>
        <taxon>Bacteria</taxon>
        <taxon>Candidatus Woeseibacteriota</taxon>
    </lineage>
</organism>
<name>A0A0G0M3V2_9BACT</name>
<dbReference type="AlphaFoldDB" id="A0A0G0M3V2"/>
<comment type="caution">
    <text evidence="2">The sequence shown here is derived from an EMBL/GenBank/DDBJ whole genome shotgun (WGS) entry which is preliminary data.</text>
</comment>
<proteinExistence type="predicted"/>
<evidence type="ECO:0000313" key="3">
    <source>
        <dbReference type="Proteomes" id="UP000033881"/>
    </source>
</evidence>
<evidence type="ECO:0000313" key="2">
    <source>
        <dbReference type="EMBL" id="KKQ98848.1"/>
    </source>
</evidence>
<sequence>MCKEQEQQKIARFDSEVKQASSGAAGVHGGTAKEQRKRERQKWKQQVKQGATDDHMA</sequence>